<dbReference type="Proteomes" id="UP000177416">
    <property type="component" value="Unassembled WGS sequence"/>
</dbReference>
<name>A0A1F5ZTH9_9BACT</name>
<feature type="transmembrane region" description="Helical" evidence="1">
    <location>
        <begin position="41"/>
        <end position="59"/>
    </location>
</feature>
<feature type="transmembrane region" description="Helical" evidence="1">
    <location>
        <begin position="6"/>
        <end position="29"/>
    </location>
</feature>
<protein>
    <submittedName>
        <fullName evidence="2">Uncharacterized protein</fullName>
    </submittedName>
</protein>
<reference evidence="2 3" key="1">
    <citation type="journal article" date="2016" name="Nat. Commun.">
        <title>Thousands of microbial genomes shed light on interconnected biogeochemical processes in an aquifer system.</title>
        <authorList>
            <person name="Anantharaman K."/>
            <person name="Brown C.T."/>
            <person name="Hug L.A."/>
            <person name="Sharon I."/>
            <person name="Castelle C.J."/>
            <person name="Probst A.J."/>
            <person name="Thomas B.C."/>
            <person name="Singh A."/>
            <person name="Wilkins M.J."/>
            <person name="Karaoz U."/>
            <person name="Brodie E.L."/>
            <person name="Williams K.H."/>
            <person name="Hubbard S.S."/>
            <person name="Banfield J.F."/>
        </authorList>
    </citation>
    <scope>NUCLEOTIDE SEQUENCE [LARGE SCALE GENOMIC DNA]</scope>
</reference>
<proteinExistence type="predicted"/>
<sequence>MSDQTLWLTLLSELFVNLAAGWFGAAIVLPASIKSFRKLNLWVLTTNVIFAIVSLWVAFQLRKQTLLF</sequence>
<dbReference type="AlphaFoldDB" id="A0A1F5ZTH9"/>
<dbReference type="EMBL" id="MFJJ01000002">
    <property type="protein sequence ID" value="OGG15432.1"/>
    <property type="molecule type" value="Genomic_DNA"/>
</dbReference>
<keyword evidence="1" id="KW-0812">Transmembrane</keyword>
<evidence type="ECO:0000256" key="1">
    <source>
        <dbReference type="SAM" id="Phobius"/>
    </source>
</evidence>
<gene>
    <name evidence="2" type="ORF">A2875_02375</name>
</gene>
<keyword evidence="1" id="KW-1133">Transmembrane helix</keyword>
<evidence type="ECO:0000313" key="3">
    <source>
        <dbReference type="Proteomes" id="UP000177416"/>
    </source>
</evidence>
<comment type="caution">
    <text evidence="2">The sequence shown here is derived from an EMBL/GenBank/DDBJ whole genome shotgun (WGS) entry which is preliminary data.</text>
</comment>
<organism evidence="2 3">
    <name type="scientific">Candidatus Gottesmanbacteria bacterium RIFCSPHIGHO2_01_FULL_46_14</name>
    <dbReference type="NCBI Taxonomy" id="1798380"/>
    <lineage>
        <taxon>Bacteria</taxon>
        <taxon>Candidatus Gottesmaniibacteriota</taxon>
    </lineage>
</organism>
<evidence type="ECO:0000313" key="2">
    <source>
        <dbReference type="EMBL" id="OGG15432.1"/>
    </source>
</evidence>
<keyword evidence="1" id="KW-0472">Membrane</keyword>
<accession>A0A1F5ZTH9</accession>